<dbReference type="GO" id="GO:0004497">
    <property type="term" value="F:monooxygenase activity"/>
    <property type="evidence" value="ECO:0007669"/>
    <property type="project" value="InterPro"/>
</dbReference>
<dbReference type="GO" id="GO:0071949">
    <property type="term" value="F:FAD binding"/>
    <property type="evidence" value="ECO:0007669"/>
    <property type="project" value="InterPro"/>
</dbReference>
<accession>A0A4Q4SYR4</accession>
<comment type="caution">
    <text evidence="8">The sequence shown here is derived from an EMBL/GenBank/DDBJ whole genome shotgun (WGS) entry which is preliminary data.</text>
</comment>
<evidence type="ECO:0000256" key="6">
    <source>
        <dbReference type="ARBA" id="ARBA00023002"/>
    </source>
</evidence>
<keyword evidence="9" id="KW-1185">Reference proteome</keyword>
<evidence type="ECO:0000259" key="7">
    <source>
        <dbReference type="Pfam" id="PF01494"/>
    </source>
</evidence>
<evidence type="ECO:0000256" key="3">
    <source>
        <dbReference type="ARBA" id="ARBA00007992"/>
    </source>
</evidence>
<proteinExistence type="inferred from homology"/>
<keyword evidence="4" id="KW-0285">Flavoprotein</keyword>
<comment type="similarity">
    <text evidence="3">Belongs to the paxM FAD-dependent monooxygenase family.</text>
</comment>
<feature type="domain" description="FAD-binding" evidence="7">
    <location>
        <begin position="8"/>
        <end position="365"/>
    </location>
</feature>
<comment type="pathway">
    <text evidence="2">Secondary metabolite biosynthesis.</text>
</comment>
<protein>
    <recommendedName>
        <fullName evidence="7">FAD-binding domain-containing protein</fullName>
    </recommendedName>
</protein>
<evidence type="ECO:0000256" key="2">
    <source>
        <dbReference type="ARBA" id="ARBA00005179"/>
    </source>
</evidence>
<evidence type="ECO:0000256" key="1">
    <source>
        <dbReference type="ARBA" id="ARBA00001974"/>
    </source>
</evidence>
<gene>
    <name evidence="8" type="ORF">DL764_008834</name>
</gene>
<dbReference type="InterPro" id="IPR050562">
    <property type="entry name" value="FAD_mOase_fung"/>
</dbReference>
<keyword evidence="6" id="KW-0560">Oxidoreductase</keyword>
<dbReference type="SUPFAM" id="SSF51905">
    <property type="entry name" value="FAD/NAD(P)-binding domain"/>
    <property type="match status" value="1"/>
</dbReference>
<reference evidence="8 9" key="1">
    <citation type="submission" date="2018-06" db="EMBL/GenBank/DDBJ databases">
        <title>Complete Genomes of Monosporascus.</title>
        <authorList>
            <person name="Robinson A.J."/>
            <person name="Natvig D.O."/>
        </authorList>
    </citation>
    <scope>NUCLEOTIDE SEQUENCE [LARGE SCALE GENOMIC DNA]</scope>
    <source>
        <strain evidence="8 9">CBS 110550</strain>
    </source>
</reference>
<dbReference type="Gene3D" id="3.50.50.60">
    <property type="entry name" value="FAD/NAD(P)-binding domain"/>
    <property type="match status" value="1"/>
</dbReference>
<dbReference type="AlphaFoldDB" id="A0A4Q4SYR4"/>
<dbReference type="OrthoDB" id="2431938at2759"/>
<dbReference type="EMBL" id="QJNU01000744">
    <property type="protein sequence ID" value="RYO87647.1"/>
    <property type="molecule type" value="Genomic_DNA"/>
</dbReference>
<dbReference type="STRING" id="155417.A0A4Q4SYR4"/>
<name>A0A4Q4SYR4_9PEZI</name>
<dbReference type="PANTHER" id="PTHR47356:SF2">
    <property type="entry name" value="FAD-BINDING DOMAIN-CONTAINING PROTEIN-RELATED"/>
    <property type="match status" value="1"/>
</dbReference>
<organism evidence="8 9">
    <name type="scientific">Monosporascus ibericus</name>
    <dbReference type="NCBI Taxonomy" id="155417"/>
    <lineage>
        <taxon>Eukaryota</taxon>
        <taxon>Fungi</taxon>
        <taxon>Dikarya</taxon>
        <taxon>Ascomycota</taxon>
        <taxon>Pezizomycotina</taxon>
        <taxon>Sordariomycetes</taxon>
        <taxon>Xylariomycetidae</taxon>
        <taxon>Xylariales</taxon>
        <taxon>Xylariales incertae sedis</taxon>
        <taxon>Monosporascus</taxon>
    </lineage>
</organism>
<dbReference type="PRINTS" id="PR00420">
    <property type="entry name" value="RNGMNOXGNASE"/>
</dbReference>
<dbReference type="Proteomes" id="UP000293360">
    <property type="component" value="Unassembled WGS sequence"/>
</dbReference>
<dbReference type="InterPro" id="IPR036188">
    <property type="entry name" value="FAD/NAD-bd_sf"/>
</dbReference>
<sequence>MSTRQPKFRVIIAGGGPVGLALGNALAKADIDFLILERYPAIVAESGACITLWPHGSRVLDNLELFESAEGNYGTPYKIVRITLNGTVRREVPVFQWLREQRRHGYPCMVFPRPRLTRLLYDGLGPENHSKVRAGVAVEDIETEADGVRVWLSDGSVETGSIVVGADGVHSTTRRIMQKLADKEAAATTSDNHSPSSASFAEEPPLTTFECLYGSASPDLIPRLGIEKGAFYEAHGQDTCTQFMSWDGGIHFGLFRRVQGQPTPIRHSFSAEETEAYKAAFADVHLAPGVKAREILYADPGLLGWTRLVQQPEGMARRRYHGRIVLLGDAALQVTSVAGLGLNAALQSAVLLANGLHSVLPGAGAVASPDPNPDLQKLTRVFAEYEEACRKESVAVANLSGKMMRANTWESWSLWLMSEHLMPRLFGDRKLIEAVGREMVSKARTLDCGKKTERSGSIPWTN</sequence>
<dbReference type="PANTHER" id="PTHR47356">
    <property type="entry name" value="FAD-DEPENDENT MONOOXYGENASE ASQG-RELATED"/>
    <property type="match status" value="1"/>
</dbReference>
<keyword evidence="5" id="KW-0274">FAD</keyword>
<evidence type="ECO:0000313" key="9">
    <source>
        <dbReference type="Proteomes" id="UP000293360"/>
    </source>
</evidence>
<evidence type="ECO:0000256" key="5">
    <source>
        <dbReference type="ARBA" id="ARBA00022827"/>
    </source>
</evidence>
<comment type="cofactor">
    <cofactor evidence="1">
        <name>FAD</name>
        <dbReference type="ChEBI" id="CHEBI:57692"/>
    </cofactor>
</comment>
<dbReference type="Pfam" id="PF01494">
    <property type="entry name" value="FAD_binding_3"/>
    <property type="match status" value="1"/>
</dbReference>
<dbReference type="InterPro" id="IPR002938">
    <property type="entry name" value="FAD-bd"/>
</dbReference>
<evidence type="ECO:0000256" key="4">
    <source>
        <dbReference type="ARBA" id="ARBA00022630"/>
    </source>
</evidence>
<evidence type="ECO:0000313" key="8">
    <source>
        <dbReference type="EMBL" id="RYO87647.1"/>
    </source>
</evidence>